<evidence type="ECO:0000256" key="1">
    <source>
        <dbReference type="ARBA" id="ARBA00002123"/>
    </source>
</evidence>
<dbReference type="Gene3D" id="3.30.830.10">
    <property type="entry name" value="Metalloenzyme, LuxS/M16 peptidase-like"/>
    <property type="match status" value="2"/>
</dbReference>
<dbReference type="GO" id="GO:0005739">
    <property type="term" value="C:mitochondrion"/>
    <property type="evidence" value="ECO:0007669"/>
    <property type="project" value="TreeGrafter"/>
</dbReference>
<comment type="function">
    <text evidence="1">Substrate recognition and binding subunit of the essential mitochondrial processing protease (MPP), which cleaves the mitochondrial sequence off newly imported precursors proteins.</text>
</comment>
<dbReference type="InterPro" id="IPR007863">
    <property type="entry name" value="Peptidase_M16_C"/>
</dbReference>
<dbReference type="SUPFAM" id="SSF63411">
    <property type="entry name" value="LuxS/MPP-like metallohydrolase"/>
    <property type="match status" value="2"/>
</dbReference>
<dbReference type="GO" id="GO:0046872">
    <property type="term" value="F:metal ion binding"/>
    <property type="evidence" value="ECO:0007669"/>
    <property type="project" value="InterPro"/>
</dbReference>
<dbReference type="PANTHER" id="PTHR11851:SF49">
    <property type="entry name" value="MITOCHONDRIAL-PROCESSING PEPTIDASE SUBUNIT ALPHA"/>
    <property type="match status" value="1"/>
</dbReference>
<dbReference type="STRING" id="269621.A0A238F3U7"/>
<feature type="region of interest" description="Disordered" evidence="3">
    <location>
        <begin position="22"/>
        <end position="62"/>
    </location>
</feature>
<feature type="compositionally biased region" description="Polar residues" evidence="3">
    <location>
        <begin position="49"/>
        <end position="62"/>
    </location>
</feature>
<feature type="domain" description="Peptidase M16 N-terminal" evidence="4">
    <location>
        <begin position="72"/>
        <end position="219"/>
    </location>
</feature>
<dbReference type="PANTHER" id="PTHR11851">
    <property type="entry name" value="METALLOPROTEASE"/>
    <property type="match status" value="1"/>
</dbReference>
<evidence type="ECO:0000259" key="4">
    <source>
        <dbReference type="Pfam" id="PF00675"/>
    </source>
</evidence>
<evidence type="ECO:0000313" key="6">
    <source>
        <dbReference type="EMBL" id="SCV67717.1"/>
    </source>
</evidence>
<feature type="domain" description="Peptidase M16 C-terminal" evidence="5">
    <location>
        <begin position="341"/>
        <end position="481"/>
    </location>
</feature>
<protein>
    <submittedName>
        <fullName evidence="6">BQ2448_5328 protein</fullName>
    </submittedName>
</protein>
<dbReference type="AlphaFoldDB" id="A0A238F3U7"/>
<dbReference type="GO" id="GO:0006627">
    <property type="term" value="P:protein processing involved in protein targeting to mitochondrion"/>
    <property type="evidence" value="ECO:0007669"/>
    <property type="project" value="TreeGrafter"/>
</dbReference>
<evidence type="ECO:0000313" key="7">
    <source>
        <dbReference type="Proteomes" id="UP000198372"/>
    </source>
</evidence>
<reference evidence="7" key="1">
    <citation type="submission" date="2016-09" db="EMBL/GenBank/DDBJ databases">
        <authorList>
            <person name="Jeantristanb JTB J.-T."/>
            <person name="Ricardo R."/>
        </authorList>
    </citation>
    <scope>NUCLEOTIDE SEQUENCE [LARGE SCALE GENOMIC DNA]</scope>
</reference>
<accession>A0A238F3U7</accession>
<dbReference type="Pfam" id="PF05193">
    <property type="entry name" value="Peptidase_M16_C"/>
    <property type="match status" value="2"/>
</dbReference>
<organism evidence="6 7">
    <name type="scientific">Microbotryum intermedium</name>
    <dbReference type="NCBI Taxonomy" id="269621"/>
    <lineage>
        <taxon>Eukaryota</taxon>
        <taxon>Fungi</taxon>
        <taxon>Dikarya</taxon>
        <taxon>Basidiomycota</taxon>
        <taxon>Pucciniomycotina</taxon>
        <taxon>Microbotryomycetes</taxon>
        <taxon>Microbotryales</taxon>
        <taxon>Microbotryaceae</taxon>
        <taxon>Microbotryum</taxon>
    </lineage>
</organism>
<dbReference type="Proteomes" id="UP000198372">
    <property type="component" value="Unassembled WGS sequence"/>
</dbReference>
<gene>
    <name evidence="6" type="ORF">BQ2448_5328</name>
</gene>
<feature type="domain" description="Peptidase M16 C-terminal" evidence="5">
    <location>
        <begin position="229"/>
        <end position="267"/>
    </location>
</feature>
<sequence length="577" mass="62139">MTVPAATRSLLGSHRLPLITARTAHRSSSCSSTLRHPPPRRPFSTSSPGHLSTPTSTDPLPLQVTTLPNGVRVATDPTPGHFVAAGIYVDAGSRYESALTRGSGHMVDRLGFKSTSNRTYEQMTQEIQQLGGQFLSSSSRETIMYQATTYTHSLDPVVSLLSDTVLNPLITPQELDQQRDAALWEIGEIKTKPEMILPEVLHEVAFQDNTLGNPLLCPEDRLRTMDTSTLKDFLKMWYKPERIVLAAAGVEHDRMLELADKYFGHLDEGVGVGSTIIPTSSSSIGSSLPLLSTMASSSSTPTSASTAASSLFRNLSTSATSCASLASSSSPSPLDPTSFDYLSTAPAKYTGGELYLDNPDLEFTHIYIAYEGLSIHDPDIYALATLQVLLGGGGSFSAGGPGKGMYSRLYTSVLNQHYAVDFCAAFHHCYLDSGLFGLSIAVNPTWIASAPWVLANELDAITRPTRGGIDHGDVARARNQLKSSLMMALESRMVQVEDLGRQVQVHGRKTPIEEMVALIDQVGLEDVYRVAGRVLRPQKSAIVGDRKRSGKPTIVVQGQLNGLPDVPGTLARKGLNG</sequence>
<evidence type="ECO:0000256" key="2">
    <source>
        <dbReference type="ARBA" id="ARBA00007261"/>
    </source>
</evidence>
<evidence type="ECO:0000256" key="3">
    <source>
        <dbReference type="SAM" id="MobiDB-lite"/>
    </source>
</evidence>
<comment type="similarity">
    <text evidence="2">Belongs to the peptidase M16 family.</text>
</comment>
<dbReference type="Pfam" id="PF00675">
    <property type="entry name" value="Peptidase_M16"/>
    <property type="match status" value="1"/>
</dbReference>
<dbReference type="EMBL" id="FMSP01000002">
    <property type="protein sequence ID" value="SCV67717.1"/>
    <property type="molecule type" value="Genomic_DNA"/>
</dbReference>
<dbReference type="InterPro" id="IPR050361">
    <property type="entry name" value="MPP/UQCRC_Complex"/>
</dbReference>
<evidence type="ECO:0000259" key="5">
    <source>
        <dbReference type="Pfam" id="PF05193"/>
    </source>
</evidence>
<dbReference type="InterPro" id="IPR011765">
    <property type="entry name" value="Pept_M16_N"/>
</dbReference>
<keyword evidence="7" id="KW-1185">Reference proteome</keyword>
<dbReference type="InterPro" id="IPR011249">
    <property type="entry name" value="Metalloenz_LuxS/M16"/>
</dbReference>
<proteinExistence type="inferred from homology"/>
<dbReference type="OrthoDB" id="277191at2759"/>
<name>A0A238F3U7_9BASI</name>